<feature type="binding site" evidence="7">
    <location>
        <begin position="244"/>
        <end position="245"/>
    </location>
    <ligand>
        <name>substrate</name>
    </ligand>
</feature>
<keyword evidence="2 8" id="KW-0479">Metal-binding</keyword>
<dbReference type="GO" id="GO:0046872">
    <property type="term" value="F:metal ion binding"/>
    <property type="evidence" value="ECO:0007669"/>
    <property type="project" value="UniProtKB-KW"/>
</dbReference>
<comment type="caution">
    <text evidence="11">The sequence shown here is derived from an EMBL/GenBank/DDBJ whole genome shotgun (WGS) entry which is preliminary data.</text>
</comment>
<dbReference type="InterPro" id="IPR003764">
    <property type="entry name" value="GlcNAc_6-P_deAcase"/>
</dbReference>
<dbReference type="InterPro" id="IPR006680">
    <property type="entry name" value="Amidohydro-rel"/>
</dbReference>
<feature type="compositionally biased region" description="Basic and acidic residues" evidence="9">
    <location>
        <begin position="1"/>
        <end position="11"/>
    </location>
</feature>
<comment type="similarity">
    <text evidence="1 5">Belongs to the metallo-dependent hydrolases superfamily. NagA family.</text>
</comment>
<organism evidence="11 12">
    <name type="scientific">Leucobacter ruminantium</name>
    <dbReference type="NCBI Taxonomy" id="1289170"/>
    <lineage>
        <taxon>Bacteria</taxon>
        <taxon>Bacillati</taxon>
        <taxon>Actinomycetota</taxon>
        <taxon>Actinomycetes</taxon>
        <taxon>Micrococcales</taxon>
        <taxon>Microbacteriaceae</taxon>
        <taxon>Leucobacter</taxon>
    </lineage>
</organism>
<dbReference type="SUPFAM" id="SSF51338">
    <property type="entry name" value="Composite domain of metallo-dependent hydrolases"/>
    <property type="match status" value="1"/>
</dbReference>
<evidence type="ECO:0000256" key="7">
    <source>
        <dbReference type="PIRSR" id="PIRSR038994-2"/>
    </source>
</evidence>
<evidence type="ECO:0000256" key="9">
    <source>
        <dbReference type="SAM" id="MobiDB-lite"/>
    </source>
</evidence>
<reference evidence="11" key="1">
    <citation type="submission" date="2021-03" db="EMBL/GenBank/DDBJ databases">
        <title>Leucobacter chromiisoli sp. nov., isolated from chromium-containing soil of chemical plant.</title>
        <authorList>
            <person name="Xu Z."/>
        </authorList>
    </citation>
    <scope>NUCLEOTIDE SEQUENCE</scope>
    <source>
        <strain evidence="11">A2</strain>
    </source>
</reference>
<dbReference type="InterPro" id="IPR032466">
    <property type="entry name" value="Metal_Hydrolase"/>
</dbReference>
<feature type="active site" description="Proton donor/acceptor" evidence="6">
    <location>
        <position position="299"/>
    </location>
</feature>
<dbReference type="NCBIfam" id="TIGR00221">
    <property type="entry name" value="nagA"/>
    <property type="match status" value="1"/>
</dbReference>
<dbReference type="SUPFAM" id="SSF51556">
    <property type="entry name" value="Metallo-dependent hydrolases"/>
    <property type="match status" value="1"/>
</dbReference>
<dbReference type="GO" id="GO:0006046">
    <property type="term" value="P:N-acetylglucosamine catabolic process"/>
    <property type="evidence" value="ECO:0007669"/>
    <property type="project" value="TreeGrafter"/>
</dbReference>
<dbReference type="AlphaFoldDB" id="A0A939RX44"/>
<evidence type="ECO:0000256" key="6">
    <source>
        <dbReference type="PIRSR" id="PIRSR038994-1"/>
    </source>
</evidence>
<feature type="binding site" evidence="7">
    <location>
        <begin position="333"/>
        <end position="335"/>
    </location>
    <ligand>
        <name>substrate</name>
    </ligand>
</feature>
<dbReference type="InterPro" id="IPR011059">
    <property type="entry name" value="Metal-dep_hydrolase_composite"/>
</dbReference>
<dbReference type="Pfam" id="PF01979">
    <property type="entry name" value="Amidohydro_1"/>
    <property type="match status" value="1"/>
</dbReference>
<evidence type="ECO:0000256" key="2">
    <source>
        <dbReference type="ARBA" id="ARBA00022723"/>
    </source>
</evidence>
<feature type="binding site" evidence="7">
    <location>
        <position position="165"/>
    </location>
    <ligand>
        <name>substrate</name>
    </ligand>
</feature>
<dbReference type="PANTHER" id="PTHR11113:SF14">
    <property type="entry name" value="N-ACETYLGLUCOSAMINE-6-PHOSPHATE DEACETYLASE"/>
    <property type="match status" value="1"/>
</dbReference>
<dbReference type="GO" id="GO:0008448">
    <property type="term" value="F:N-acetylglucosamine-6-phosphate deacetylase activity"/>
    <property type="evidence" value="ECO:0007669"/>
    <property type="project" value="UniProtKB-EC"/>
</dbReference>
<dbReference type="Gene3D" id="2.30.40.10">
    <property type="entry name" value="Urease, subunit C, domain 1"/>
    <property type="match status" value="1"/>
</dbReference>
<protein>
    <submittedName>
        <fullName evidence="11">N-acetylglucosamine-6-phosphate deacetylase</fullName>
        <ecNumber evidence="11">3.5.1.25</ecNumber>
    </submittedName>
</protein>
<name>A0A939RX44_9MICO</name>
<feature type="binding site" evidence="8">
    <location>
        <position position="241"/>
    </location>
    <ligand>
        <name>Zn(2+)</name>
        <dbReference type="ChEBI" id="CHEBI:29105"/>
    </ligand>
</feature>
<proteinExistence type="inferred from homology"/>
<dbReference type="Proteomes" id="UP000664398">
    <property type="component" value="Unassembled WGS sequence"/>
</dbReference>
<accession>A0A939RX44</accession>
<evidence type="ECO:0000259" key="10">
    <source>
        <dbReference type="Pfam" id="PF01979"/>
    </source>
</evidence>
<dbReference type="CDD" id="cd00854">
    <property type="entry name" value="NagA"/>
    <property type="match status" value="1"/>
</dbReference>
<feature type="binding site" evidence="7">
    <location>
        <position position="276"/>
    </location>
    <ligand>
        <name>substrate</name>
    </ligand>
</feature>
<feature type="binding site" evidence="8">
    <location>
        <position position="154"/>
    </location>
    <ligand>
        <name>Zn(2+)</name>
        <dbReference type="ChEBI" id="CHEBI:29105"/>
    </ligand>
</feature>
<dbReference type="PIRSF" id="PIRSF038994">
    <property type="entry name" value="NagA"/>
    <property type="match status" value="1"/>
</dbReference>
<evidence type="ECO:0000256" key="3">
    <source>
        <dbReference type="ARBA" id="ARBA00022801"/>
    </source>
</evidence>
<dbReference type="Gene3D" id="3.20.20.140">
    <property type="entry name" value="Metal-dependent hydrolases"/>
    <property type="match status" value="1"/>
</dbReference>
<evidence type="ECO:0000313" key="11">
    <source>
        <dbReference type="EMBL" id="MBO1805717.1"/>
    </source>
</evidence>
<evidence type="ECO:0000256" key="8">
    <source>
        <dbReference type="PIRSR" id="PIRSR038994-3"/>
    </source>
</evidence>
<comment type="cofactor">
    <cofactor evidence="8">
        <name>a divalent metal cation</name>
        <dbReference type="ChEBI" id="CHEBI:60240"/>
    </cofactor>
    <text evidence="8">Binds 1 divalent metal cation per subunit.</text>
</comment>
<evidence type="ECO:0000313" key="12">
    <source>
        <dbReference type="Proteomes" id="UP000664398"/>
    </source>
</evidence>
<evidence type="ECO:0000256" key="5">
    <source>
        <dbReference type="PIRNR" id="PIRNR038994"/>
    </source>
</evidence>
<sequence length="412" mass="42221">MRRESVARRESAGPTDGSGAEAPPGAVTEARDGTVTAARVVTGSAVHAPGWVSFEGGRITAVGSGAPETAPTRDLGEATLVPGFVDVHVHGGGGADYTEGSLDRARLAAAAHRGRGTTTGMASLVTDTPERLLAGVRMLAGLVGAGEVRGIHLEGPWLSPARAGAHDPSLLRAPGPSEIDALIEAGEGSLAMVTLAPELPGAIDAIARLTAAGVRVAVGHTDADYATARRAIDAGATIATHLFNAMRPLHHREPGPVLALLEDPRVAIELIADGTHLHPELARWAADRAGADRAMLVTDAMGAAVCGDGDYRLGALDVEVEGGVARLVGSETIAGSTATMDGLFRAWVRGAERHGDDAEDALLAAVRMTAANPARALGWSEVGDLAQGRLMDAAVLDGELRVVEVLRAPRLR</sequence>
<evidence type="ECO:0000256" key="4">
    <source>
        <dbReference type="ARBA" id="ARBA00023277"/>
    </source>
</evidence>
<keyword evidence="4 5" id="KW-0119">Carbohydrate metabolism</keyword>
<keyword evidence="12" id="KW-1185">Reference proteome</keyword>
<feature type="binding site" evidence="7">
    <location>
        <position position="252"/>
    </location>
    <ligand>
        <name>substrate</name>
    </ligand>
</feature>
<feature type="region of interest" description="Disordered" evidence="9">
    <location>
        <begin position="1"/>
        <end position="30"/>
    </location>
</feature>
<dbReference type="EMBL" id="JAGDYL010000018">
    <property type="protein sequence ID" value="MBO1805717.1"/>
    <property type="molecule type" value="Genomic_DNA"/>
</dbReference>
<keyword evidence="3 5" id="KW-0378">Hydrolase</keyword>
<evidence type="ECO:0000256" key="1">
    <source>
        <dbReference type="ARBA" id="ARBA00010716"/>
    </source>
</evidence>
<feature type="domain" description="Amidohydrolase-related" evidence="10">
    <location>
        <begin position="79"/>
        <end position="398"/>
    </location>
</feature>
<dbReference type="PANTHER" id="PTHR11113">
    <property type="entry name" value="N-ACETYLGLUCOSAMINE-6-PHOSPHATE DEACETYLASE"/>
    <property type="match status" value="1"/>
</dbReference>
<feature type="binding site" evidence="8">
    <location>
        <position position="220"/>
    </location>
    <ligand>
        <name>Zn(2+)</name>
        <dbReference type="ChEBI" id="CHEBI:29105"/>
    </ligand>
</feature>
<dbReference type="EC" id="3.5.1.25" evidence="11"/>
<gene>
    <name evidence="11" type="primary">nagA</name>
    <name evidence="11" type="ORF">J4H91_10375</name>
</gene>